<keyword evidence="2" id="KW-1015">Disulfide bond</keyword>
<dbReference type="PANTHER" id="PTHR42341:SF1">
    <property type="entry name" value="HYDROPHOBIN"/>
    <property type="match status" value="1"/>
</dbReference>
<dbReference type="CDD" id="cd23508">
    <property type="entry name" value="hydrophobin_II"/>
    <property type="match status" value="1"/>
</dbReference>
<dbReference type="Gene3D" id="3.20.120.10">
    <property type="entry name" value="Hydrophobin"/>
    <property type="match status" value="1"/>
</dbReference>
<dbReference type="SUPFAM" id="SSF101751">
    <property type="entry name" value="Hydrophobin II, HfbII"/>
    <property type="match status" value="1"/>
</dbReference>
<keyword evidence="3" id="KW-0732">Signal</keyword>
<organism evidence="4 5">
    <name type="scientific">Monilinia laxa</name>
    <name type="common">Brown rot fungus</name>
    <name type="synonym">Sclerotinia laxa</name>
    <dbReference type="NCBI Taxonomy" id="61186"/>
    <lineage>
        <taxon>Eukaryota</taxon>
        <taxon>Fungi</taxon>
        <taxon>Dikarya</taxon>
        <taxon>Ascomycota</taxon>
        <taxon>Pezizomycotina</taxon>
        <taxon>Leotiomycetes</taxon>
        <taxon>Helotiales</taxon>
        <taxon>Sclerotiniaceae</taxon>
        <taxon>Monilinia</taxon>
    </lineage>
</organism>
<feature type="chain" id="PRO_5024898206" description="Hydrophobin" evidence="3">
    <location>
        <begin position="21"/>
        <end position="119"/>
    </location>
</feature>
<proteinExistence type="inferred from homology"/>
<evidence type="ECO:0000313" key="4">
    <source>
        <dbReference type="EMBL" id="KAB8291154.1"/>
    </source>
</evidence>
<comment type="caution">
    <text evidence="4">The sequence shown here is derived from an EMBL/GenBank/DDBJ whole genome shotgun (WGS) entry which is preliminary data.</text>
</comment>
<sequence>MVSKNHLVFALTTFLTSTLAIPATFSSRQDAICSSGSPVCCDVDVLGVADLDCETPPEPYTDIKSFNDVCAAVGKINMCCLLPILEQGLICNSPDARDLEDNLTKVVGQRNLEIKTTDL</sequence>
<evidence type="ECO:0008006" key="6">
    <source>
        <dbReference type="Google" id="ProtNLM"/>
    </source>
</evidence>
<accession>A0A5N6JTQ8</accession>
<reference evidence="4 5" key="1">
    <citation type="submission" date="2019-06" db="EMBL/GenBank/DDBJ databases">
        <title>Genome Sequence of the Brown Rot Fungal Pathogen Monilinia laxa.</title>
        <authorList>
            <person name="De Miccolis Angelini R.M."/>
            <person name="Landi L."/>
            <person name="Abate D."/>
            <person name="Pollastro S."/>
            <person name="Romanazzi G."/>
            <person name="Faretra F."/>
        </authorList>
    </citation>
    <scope>NUCLEOTIDE SEQUENCE [LARGE SCALE GENOMIC DNA]</scope>
    <source>
        <strain evidence="4 5">Mlax316</strain>
    </source>
</reference>
<dbReference type="AlphaFoldDB" id="A0A5N6JTQ8"/>
<protein>
    <recommendedName>
        <fullName evidence="6">Hydrophobin</fullName>
    </recommendedName>
</protein>
<keyword evidence="5" id="KW-1185">Reference proteome</keyword>
<evidence type="ECO:0000313" key="5">
    <source>
        <dbReference type="Proteomes" id="UP000326757"/>
    </source>
</evidence>
<dbReference type="InterPro" id="IPR036686">
    <property type="entry name" value="Class_II_Hydrophobin_sf"/>
</dbReference>
<dbReference type="InterPro" id="IPR010636">
    <property type="entry name" value="Class_II_hydrophobin"/>
</dbReference>
<evidence type="ECO:0000256" key="2">
    <source>
        <dbReference type="ARBA" id="ARBA00023157"/>
    </source>
</evidence>
<evidence type="ECO:0000256" key="1">
    <source>
        <dbReference type="ARBA" id="ARBA00009576"/>
    </source>
</evidence>
<dbReference type="Proteomes" id="UP000326757">
    <property type="component" value="Unassembled WGS sequence"/>
</dbReference>
<dbReference type="PANTHER" id="PTHR42341">
    <property type="entry name" value="HYDROPHOBIN"/>
    <property type="match status" value="1"/>
</dbReference>
<evidence type="ECO:0000256" key="3">
    <source>
        <dbReference type="SAM" id="SignalP"/>
    </source>
</evidence>
<feature type="signal peptide" evidence="3">
    <location>
        <begin position="1"/>
        <end position="20"/>
    </location>
</feature>
<dbReference type="EMBL" id="VIGI01000015">
    <property type="protein sequence ID" value="KAB8291154.1"/>
    <property type="molecule type" value="Genomic_DNA"/>
</dbReference>
<dbReference type="GO" id="GO:0005576">
    <property type="term" value="C:extracellular region"/>
    <property type="evidence" value="ECO:0007669"/>
    <property type="project" value="InterPro"/>
</dbReference>
<gene>
    <name evidence="4" type="ORF">EYC80_009842</name>
</gene>
<dbReference type="Pfam" id="PF06766">
    <property type="entry name" value="Hydrophobin_2"/>
    <property type="match status" value="1"/>
</dbReference>
<comment type="similarity">
    <text evidence="1">Belongs to the cerato-ulmin hydrophobin family.</text>
</comment>
<dbReference type="OrthoDB" id="4500971at2759"/>
<name>A0A5N6JTQ8_MONLA</name>